<name>A0A9N9H8X6_9GLOM</name>
<reference evidence="2" key="1">
    <citation type="submission" date="2021-06" db="EMBL/GenBank/DDBJ databases">
        <authorList>
            <person name="Kallberg Y."/>
            <person name="Tangrot J."/>
            <person name="Rosling A."/>
        </authorList>
    </citation>
    <scope>NUCLEOTIDE SEQUENCE</scope>
    <source>
        <strain evidence="2">UK204</strain>
    </source>
</reference>
<evidence type="ECO:0000313" key="3">
    <source>
        <dbReference type="Proteomes" id="UP000789570"/>
    </source>
</evidence>
<proteinExistence type="predicted"/>
<protein>
    <submittedName>
        <fullName evidence="2">2208_t:CDS:1</fullName>
    </submittedName>
</protein>
<dbReference type="Proteomes" id="UP000789570">
    <property type="component" value="Unassembled WGS sequence"/>
</dbReference>
<comment type="caution">
    <text evidence="2">The sequence shown here is derived from an EMBL/GenBank/DDBJ whole genome shotgun (WGS) entry which is preliminary data.</text>
</comment>
<gene>
    <name evidence="2" type="ORF">FCALED_LOCUS11775</name>
</gene>
<keyword evidence="3" id="KW-1185">Reference proteome</keyword>
<sequence length="88" mass="10035">MYTFRVPFALLCGRGSQEEEVAAEILKPDLPNGLEYKKAIVGYLWEIEKGLLSCFREIGHRNAQSQEDNPTKRHHQDLGHDSAFTVHP</sequence>
<accession>A0A9N9H8X6</accession>
<dbReference type="AlphaFoldDB" id="A0A9N9H8X6"/>
<evidence type="ECO:0000256" key="1">
    <source>
        <dbReference type="SAM" id="MobiDB-lite"/>
    </source>
</evidence>
<evidence type="ECO:0000313" key="2">
    <source>
        <dbReference type="EMBL" id="CAG8665900.1"/>
    </source>
</evidence>
<organism evidence="2 3">
    <name type="scientific">Funneliformis caledonium</name>
    <dbReference type="NCBI Taxonomy" id="1117310"/>
    <lineage>
        <taxon>Eukaryota</taxon>
        <taxon>Fungi</taxon>
        <taxon>Fungi incertae sedis</taxon>
        <taxon>Mucoromycota</taxon>
        <taxon>Glomeromycotina</taxon>
        <taxon>Glomeromycetes</taxon>
        <taxon>Glomerales</taxon>
        <taxon>Glomeraceae</taxon>
        <taxon>Funneliformis</taxon>
    </lineage>
</organism>
<feature type="region of interest" description="Disordered" evidence="1">
    <location>
        <begin position="63"/>
        <end position="88"/>
    </location>
</feature>
<dbReference type="EMBL" id="CAJVPQ010005210">
    <property type="protein sequence ID" value="CAG8665900.1"/>
    <property type="molecule type" value="Genomic_DNA"/>
</dbReference>